<dbReference type="AlphaFoldDB" id="A0A2S8S8I9"/>
<dbReference type="InterPro" id="IPR006440">
    <property type="entry name" value="Doc"/>
</dbReference>
<protein>
    <submittedName>
        <fullName evidence="2">Death-on-curing family protein</fullName>
    </submittedName>
</protein>
<dbReference type="InterPro" id="IPR053737">
    <property type="entry name" value="Type_II_TA_Toxin"/>
</dbReference>
<dbReference type="Pfam" id="PF02661">
    <property type="entry name" value="Fic"/>
    <property type="match status" value="1"/>
</dbReference>
<dbReference type="PROSITE" id="PS51459">
    <property type="entry name" value="FIDO"/>
    <property type="match status" value="1"/>
</dbReference>
<dbReference type="Proteomes" id="UP000238338">
    <property type="component" value="Unassembled WGS sequence"/>
</dbReference>
<dbReference type="SUPFAM" id="SSF140931">
    <property type="entry name" value="Fic-like"/>
    <property type="match status" value="1"/>
</dbReference>
<evidence type="ECO:0000313" key="2">
    <source>
        <dbReference type="EMBL" id="PQV57079.1"/>
    </source>
</evidence>
<gene>
    <name evidence="2" type="ORF">LX70_01938</name>
</gene>
<proteinExistence type="predicted"/>
<dbReference type="NCBIfam" id="TIGR01550">
    <property type="entry name" value="DOC_P1"/>
    <property type="match status" value="1"/>
</dbReference>
<dbReference type="RefSeq" id="WP_105514488.1">
    <property type="nucleotide sequence ID" value="NZ_PVEP01000003.1"/>
</dbReference>
<name>A0A2S8S8I9_9RHOB</name>
<evidence type="ECO:0000313" key="3">
    <source>
        <dbReference type="Proteomes" id="UP000238338"/>
    </source>
</evidence>
<dbReference type="PANTHER" id="PTHR39426">
    <property type="entry name" value="HOMOLOGY TO DEATH-ON-CURING PROTEIN OF PHAGE P1"/>
    <property type="match status" value="1"/>
</dbReference>
<dbReference type="EMBL" id="PVEP01000003">
    <property type="protein sequence ID" value="PQV57079.1"/>
    <property type="molecule type" value="Genomic_DNA"/>
</dbReference>
<comment type="caution">
    <text evidence="2">The sequence shown here is derived from an EMBL/GenBank/DDBJ whole genome shotgun (WGS) entry which is preliminary data.</text>
</comment>
<organism evidence="2 3">
    <name type="scientific">Albidovulum denitrificans</name>
    <dbReference type="NCBI Taxonomy" id="404881"/>
    <lineage>
        <taxon>Bacteria</taxon>
        <taxon>Pseudomonadati</taxon>
        <taxon>Pseudomonadota</taxon>
        <taxon>Alphaproteobacteria</taxon>
        <taxon>Rhodobacterales</taxon>
        <taxon>Paracoccaceae</taxon>
        <taxon>Albidovulum</taxon>
    </lineage>
</organism>
<dbReference type="InterPro" id="IPR003812">
    <property type="entry name" value="Fido"/>
</dbReference>
<sequence length="246" mass="27777">MTYLPTFDDVMEIHEVLVEMFVNDDDPVSPAGARDVNLVHSACLRPHTGIGESDKYPDEYAKLAALFHSLVQNHGFHNGNKRTALVTLLASLYQNGRILDYKVTDDELYELTRSVADGLFLNRTDRVSADEIVDLIAHWLRKNSVARNISPSDMKTADFLERCASLGCNVRDYDGGKLISFDGNSIRIGADTRQFSGKIAKRYLGTLGLTYEKTGQTFAEFQNVDEEAEREQIYRYMSVLRRLAKI</sequence>
<accession>A0A2S8S8I9</accession>
<dbReference type="GO" id="GO:0016301">
    <property type="term" value="F:kinase activity"/>
    <property type="evidence" value="ECO:0007669"/>
    <property type="project" value="InterPro"/>
</dbReference>
<feature type="domain" description="Fido" evidence="1">
    <location>
        <begin position="5"/>
        <end position="138"/>
    </location>
</feature>
<reference evidence="2 3" key="1">
    <citation type="submission" date="2018-02" db="EMBL/GenBank/DDBJ databases">
        <title>Genomic Encyclopedia of Archaeal and Bacterial Type Strains, Phase II (KMG-II): from individual species to whole genera.</title>
        <authorList>
            <person name="Goeker M."/>
        </authorList>
    </citation>
    <scope>NUCLEOTIDE SEQUENCE [LARGE SCALE GENOMIC DNA]</scope>
    <source>
        <strain evidence="2 3">DSM 18921</strain>
    </source>
</reference>
<keyword evidence="3" id="KW-1185">Reference proteome</keyword>
<evidence type="ECO:0000259" key="1">
    <source>
        <dbReference type="PROSITE" id="PS51459"/>
    </source>
</evidence>
<dbReference type="OrthoDB" id="9802752at2"/>
<dbReference type="PANTHER" id="PTHR39426:SF1">
    <property type="entry name" value="HOMOLOGY TO DEATH-ON-CURING PROTEIN OF PHAGE P1"/>
    <property type="match status" value="1"/>
</dbReference>
<dbReference type="Gene3D" id="1.20.120.1870">
    <property type="entry name" value="Fic/DOC protein, Fido domain"/>
    <property type="match status" value="1"/>
</dbReference>
<dbReference type="InterPro" id="IPR036597">
    <property type="entry name" value="Fido-like_dom_sf"/>
</dbReference>